<evidence type="ECO:0000313" key="1">
    <source>
        <dbReference type="EMBL" id="WNN93667.1"/>
    </source>
</evidence>
<protein>
    <submittedName>
        <fullName evidence="1">Minor tail protein</fullName>
    </submittedName>
</protein>
<evidence type="ECO:0000313" key="2">
    <source>
        <dbReference type="Proteomes" id="UP001303520"/>
    </source>
</evidence>
<gene>
    <name evidence="1" type="primary">17</name>
    <name evidence="1" type="ORF">SEA_CALLINALLBARBZ_17</name>
</gene>
<dbReference type="EMBL" id="OR553891">
    <property type="protein sequence ID" value="WNN93667.1"/>
    <property type="molecule type" value="Genomic_DNA"/>
</dbReference>
<sequence>MMLLDEAQSLALSGHRSESWRFDVLDLADQKIGELDGVTEGSFDFSTFATIKSSGSITCVAPAVDWLRVRVQPWYTMTALGQSVSWPIGVFIPASPGVDYSAPGGVQTLELYDKLLILDQDRTDGTYSVSAGAVVTDVVRGILRGVGETRDAITDSAEKLKSAMVWEADTSKLKIVNELLDAINYFSLWADGHGVFHAAPYVAPGGRGIAWEFADDEHGIYSPDFTLDADTFNVPNRVVQVSTSDGETPALIGEARNEDPASPYSYNNRGRWITRVETEVEATSQAVLDALAQRRLVELSAVTETYEIEHALIPLELNDAVRLTRTAEEIQTGAVVQKMTISTAVGALVRSTLRGVSL</sequence>
<proteinExistence type="predicted"/>
<accession>A0AA96HD75</accession>
<keyword evidence="2" id="KW-1185">Reference proteome</keyword>
<organism evidence="1 2">
    <name type="scientific">Arthrobacter phage CallinAllBarbz</name>
    <dbReference type="NCBI Taxonomy" id="3077790"/>
    <lineage>
        <taxon>Viruses</taxon>
        <taxon>Duplodnaviria</taxon>
        <taxon>Heunggongvirae</taxon>
        <taxon>Uroviricota</taxon>
        <taxon>Caudoviricetes</taxon>
        <taxon>Casidaviridae</taxon>
        <taxon>Baileybluvirus</taxon>
        <taxon>Baileybluvirus callinallbarbz</taxon>
    </lineage>
</organism>
<name>A0AA96HD75_9CAUD</name>
<reference evidence="2" key="1">
    <citation type="submission" date="2024-05" db="EMBL/GenBank/DDBJ databases">
        <authorList>
            <person name="Garin V.P."/>
            <person name="Arshad I."/>
            <person name="Mak A."/>
            <person name="Orr M.A."/>
            <person name="Cho C."/>
            <person name="Kyla G.P."/>
            <person name="Liu J."/>
            <person name="Peri J.N."/>
            <person name="Esherick S.A."/>
            <person name="Shera S."/>
            <person name="Suani E."/>
            <person name="Faulkner C."/>
            <person name="Bonthala P."/>
            <person name="Wong M.A."/>
            <person name="Yao J."/>
            <person name="Santaolaya C."/>
            <person name="Santos E.A."/>
            <person name="Qin K."/>
            <person name="Yang E."/>
            <person name="Shao S.B."/>
            <person name="Moore J.P."/>
            <person name="Mathkour Y.H."/>
            <person name="Gallagher H.R."/>
            <person name="White L.T."/>
            <person name="Givan S.V."/>
            <person name="Chan R.W."/>
            <person name="Infante A."/>
            <person name="Anand S."/>
            <person name="Almeida T.I."/>
            <person name="De G.A."/>
            <person name="Trinh U.L."/>
            <person name="Bhatt K."/>
            <person name="Sanoyca A.J."/>
            <person name="Chong T."/>
            <person name="Liu R."/>
            <person name="Liang E."/>
            <person name="Castellanos S."/>
            <person name="Chang A.P."/>
            <person name="Stephenson J.C."/>
            <person name="Zorawik M."/>
            <person name="Garza D.R."/>
            <person name="Reddi K."/>
            <person name="Bouklas T."/>
            <person name="Freise A.C."/>
            <person name="Klyczek K."/>
            <person name="Ko C."/>
            <person name="Russell D.A."/>
            <person name="Jacobs-Sera D."/>
            <person name="Hatfull G.F."/>
        </authorList>
    </citation>
    <scope>NUCLEOTIDE SEQUENCE [LARGE SCALE GENOMIC DNA]</scope>
</reference>
<dbReference type="Proteomes" id="UP001303520">
    <property type="component" value="Segment"/>
</dbReference>